<keyword evidence="1" id="KW-0732">Signal</keyword>
<dbReference type="EMBL" id="CAEZYY010000011">
    <property type="protein sequence ID" value="CAB4752501.1"/>
    <property type="molecule type" value="Genomic_DNA"/>
</dbReference>
<feature type="region of interest" description="Disordered" evidence="2">
    <location>
        <begin position="37"/>
        <end position="76"/>
    </location>
</feature>
<feature type="compositionally biased region" description="Low complexity" evidence="2">
    <location>
        <begin position="41"/>
        <end position="76"/>
    </location>
</feature>
<dbReference type="AlphaFoldDB" id="A0A6J6TXY9"/>
<accession>A0A6J6TXY9</accession>
<evidence type="ECO:0000256" key="1">
    <source>
        <dbReference type="ARBA" id="ARBA00022729"/>
    </source>
</evidence>
<sequence length="449" mass="47022">MFIRQHSAPSGRRKKLTTAIAVLATAALVAAACGDKKEEATPTTVTTETTAASTETTAAPTETTAAPTETTGVVPPTGEPINVWVVTTVDSSIASYPNIQAAGDIYESYINDRGGIAGRPLKVTFCDGKTDPNEDAACARKAVSDGAVALVGGFDIDMSLAISVLEEAKTAWFGACCPSVAKEFSSAIAFNMGSTFSFNPGAASKMTQDGCTNSAFLVGDTASGDYFISQAKAALPKVGYTGKASYLKVPIGTTDYSSIAAKATEGGVDCVHGFLGDIAWLGLIPAMEAIGVKPRLYGPQGNLNVKVAEAFPEFTEGAIVINAYPNIAADAWTDYRAALEQYKAPDLDWNSLAGLGTWAAFEGFRLIVEKMVADGITDINHETFLAAANTTTALDTKGMVGVIDFTKPWTGEGGAFPRIFNRSVSYDCVSGGKLTPCDNKTYDMTQYHA</sequence>
<proteinExistence type="predicted"/>
<dbReference type="PROSITE" id="PS51257">
    <property type="entry name" value="PROKAR_LIPOPROTEIN"/>
    <property type="match status" value="1"/>
</dbReference>
<organism evidence="5">
    <name type="scientific">freshwater metagenome</name>
    <dbReference type="NCBI Taxonomy" id="449393"/>
    <lineage>
        <taxon>unclassified sequences</taxon>
        <taxon>metagenomes</taxon>
        <taxon>ecological metagenomes</taxon>
    </lineage>
</organism>
<evidence type="ECO:0000256" key="2">
    <source>
        <dbReference type="SAM" id="MobiDB-lite"/>
    </source>
</evidence>
<feature type="domain" description="Leucine-binding protein" evidence="3">
    <location>
        <begin position="97"/>
        <end position="407"/>
    </location>
</feature>
<gene>
    <name evidence="4" type="ORF">UFOPK2602_01126</name>
    <name evidence="5" type="ORF">UFOPK2806_01102</name>
</gene>
<evidence type="ECO:0000313" key="4">
    <source>
        <dbReference type="EMBL" id="CAB4710524.1"/>
    </source>
</evidence>
<dbReference type="InterPro" id="IPR028081">
    <property type="entry name" value="Leu-bd"/>
</dbReference>
<protein>
    <submittedName>
        <fullName evidence="5">Unannotated protein</fullName>
    </submittedName>
</protein>
<evidence type="ECO:0000259" key="3">
    <source>
        <dbReference type="Pfam" id="PF13458"/>
    </source>
</evidence>
<dbReference type="Pfam" id="PF13458">
    <property type="entry name" value="Peripla_BP_6"/>
    <property type="match status" value="1"/>
</dbReference>
<reference evidence="5" key="1">
    <citation type="submission" date="2020-05" db="EMBL/GenBank/DDBJ databases">
        <authorList>
            <person name="Chiriac C."/>
            <person name="Salcher M."/>
            <person name="Ghai R."/>
            <person name="Kavagutti S V."/>
        </authorList>
    </citation>
    <scope>NUCLEOTIDE SEQUENCE</scope>
</reference>
<dbReference type="SUPFAM" id="SSF53822">
    <property type="entry name" value="Periplasmic binding protein-like I"/>
    <property type="match status" value="1"/>
</dbReference>
<evidence type="ECO:0000313" key="5">
    <source>
        <dbReference type="EMBL" id="CAB4752501.1"/>
    </source>
</evidence>
<name>A0A6J6TXY9_9ZZZZ</name>
<dbReference type="InterPro" id="IPR028082">
    <property type="entry name" value="Peripla_BP_I"/>
</dbReference>
<dbReference type="Gene3D" id="3.40.50.2300">
    <property type="match status" value="2"/>
</dbReference>
<dbReference type="EMBL" id="CAEZXX010000069">
    <property type="protein sequence ID" value="CAB4710524.1"/>
    <property type="molecule type" value="Genomic_DNA"/>
</dbReference>